<proteinExistence type="predicted"/>
<name>A0AC35U6M7_9BILA</name>
<dbReference type="WBParaSite" id="RSKR_0000821000.1">
    <property type="protein sequence ID" value="RSKR_0000821000.1"/>
    <property type="gene ID" value="RSKR_0000821000"/>
</dbReference>
<sequence length="87" mass="9801">MEGRSIISILIALILCIQMISAVSVHSPQEYELGYAADDNYGLYPVNGDNVETRVPSKRAQTFVRFGKRAQTFVRFGKRAQTFVRFG</sequence>
<reference evidence="2" key="1">
    <citation type="submission" date="2016-11" db="UniProtKB">
        <authorList>
            <consortium name="WormBaseParasite"/>
        </authorList>
    </citation>
    <scope>IDENTIFICATION</scope>
    <source>
        <strain evidence="2">KR3021</strain>
    </source>
</reference>
<evidence type="ECO:0000313" key="2">
    <source>
        <dbReference type="WBParaSite" id="RSKR_0000821000.1"/>
    </source>
</evidence>
<protein>
    <submittedName>
        <fullName evidence="2">Neuropeptide-Like Protein</fullName>
    </submittedName>
</protein>
<evidence type="ECO:0000313" key="1">
    <source>
        <dbReference type="Proteomes" id="UP000095286"/>
    </source>
</evidence>
<dbReference type="Proteomes" id="UP000095286">
    <property type="component" value="Unplaced"/>
</dbReference>
<accession>A0AC35U6M7</accession>
<organism evidence="1 2">
    <name type="scientific">Rhabditophanes sp. KR3021</name>
    <dbReference type="NCBI Taxonomy" id="114890"/>
    <lineage>
        <taxon>Eukaryota</taxon>
        <taxon>Metazoa</taxon>
        <taxon>Ecdysozoa</taxon>
        <taxon>Nematoda</taxon>
        <taxon>Chromadorea</taxon>
        <taxon>Rhabditida</taxon>
        <taxon>Tylenchina</taxon>
        <taxon>Panagrolaimomorpha</taxon>
        <taxon>Strongyloidoidea</taxon>
        <taxon>Alloionematidae</taxon>
        <taxon>Rhabditophanes</taxon>
    </lineage>
</organism>